<reference evidence="2" key="1">
    <citation type="submission" date="2015-12" db="EMBL/GenBank/DDBJ databases">
        <title>Update maize B73 reference genome by single molecule sequencing technologies.</title>
        <authorList>
            <consortium name="Maize Genome Sequencing Project"/>
            <person name="Ware D."/>
        </authorList>
    </citation>
    <scope>NUCLEOTIDE SEQUENCE</scope>
    <source>
        <tissue evidence="2">Seedling</tissue>
    </source>
</reference>
<dbReference type="PANTHER" id="PTHR46289:SF19">
    <property type="entry name" value="ZINC FINGER MYM-TYPE CONTAINING 1"/>
    <property type="match status" value="1"/>
</dbReference>
<dbReference type="PaxDb" id="4577-GRMZM2G458249_P01"/>
<dbReference type="AlphaFoldDB" id="A0A1D6IZD1"/>
<dbReference type="InParanoid" id="A0A1D6IZD1"/>
<dbReference type="InterPro" id="IPR052958">
    <property type="entry name" value="IFN-induced_PKR_regulator"/>
</dbReference>
<protein>
    <submittedName>
        <fullName evidence="2">General transcription factor 2-related zinc finger protein</fullName>
    </submittedName>
</protein>
<sequence>MIQVVVGASSMRRVDEELHKSRSSRDALQEVAECDNDPLTSSEAQSLADNEFNDFEFLLAIIIWYKILSTVNLVNKQLQAKDMVIDIAIERVQELISFFTKYREIGFSQALEAAREVAAEMDIDPEFRTKSKVKRKRHFDETPEDTSIASQSAQESFKVTYFLAIVDQAIASLTRRFEQYQGYEKTFGFLFTSNKLRSLDDKTLFSCSMNLEAALKSGEHSNIDGKELFVELKLIQDLIKESMGPLDILKHVKHLGCFPNIVIAYQILLIVPITVASAERSFYKLKLVKTYLPSTMTQERLNGLATIAIESDLLDQIKGLIYGFP</sequence>
<name>A0A1D6IZD1_MAIZE</name>
<dbReference type="InterPro" id="IPR008906">
    <property type="entry name" value="HATC_C_dom"/>
</dbReference>
<dbReference type="Pfam" id="PF05699">
    <property type="entry name" value="Dimer_Tnp_hAT"/>
    <property type="match status" value="1"/>
</dbReference>
<dbReference type="SMR" id="A0A1D6IZD1"/>
<dbReference type="EMBL" id="CM000786">
    <property type="protein sequence ID" value="AQK41227.1"/>
    <property type="molecule type" value="Genomic_DNA"/>
</dbReference>
<organism evidence="2">
    <name type="scientific">Zea mays</name>
    <name type="common">Maize</name>
    <dbReference type="NCBI Taxonomy" id="4577"/>
    <lineage>
        <taxon>Eukaryota</taxon>
        <taxon>Viridiplantae</taxon>
        <taxon>Streptophyta</taxon>
        <taxon>Embryophyta</taxon>
        <taxon>Tracheophyta</taxon>
        <taxon>Spermatophyta</taxon>
        <taxon>Magnoliopsida</taxon>
        <taxon>Liliopsida</taxon>
        <taxon>Poales</taxon>
        <taxon>Poaceae</taxon>
        <taxon>PACMAD clade</taxon>
        <taxon>Panicoideae</taxon>
        <taxon>Andropogonodae</taxon>
        <taxon>Andropogoneae</taxon>
        <taxon>Tripsacinae</taxon>
        <taxon>Zea</taxon>
    </lineage>
</organism>
<evidence type="ECO:0000259" key="1">
    <source>
        <dbReference type="Pfam" id="PF05699"/>
    </source>
</evidence>
<dbReference type="OMA" id="LVVWYEI"/>
<gene>
    <name evidence="2" type="ORF">ZEAMMB73_Zm00001d024461</name>
</gene>
<dbReference type="GO" id="GO:0046983">
    <property type="term" value="F:protein dimerization activity"/>
    <property type="evidence" value="ECO:0007669"/>
    <property type="project" value="InterPro"/>
</dbReference>
<accession>A0A1D6IZD1</accession>
<dbReference type="PANTHER" id="PTHR46289">
    <property type="entry name" value="52 KDA REPRESSOR OF THE INHIBITOR OF THE PROTEIN KINASE-LIKE PROTEIN-RELATED"/>
    <property type="match status" value="1"/>
</dbReference>
<feature type="domain" description="HAT C-terminal dimerisation" evidence="1">
    <location>
        <begin position="231"/>
        <end position="313"/>
    </location>
</feature>
<proteinExistence type="predicted"/>
<evidence type="ECO:0000313" key="2">
    <source>
        <dbReference type="EMBL" id="AQK41227.1"/>
    </source>
</evidence>
<dbReference type="STRING" id="4577.A0A1D6IZD1"/>